<organism evidence="1 2">
    <name type="scientific">Xanthomonas perforans</name>
    <dbReference type="NCBI Taxonomy" id="442694"/>
    <lineage>
        <taxon>Bacteria</taxon>
        <taxon>Pseudomonadati</taxon>
        <taxon>Pseudomonadota</taxon>
        <taxon>Gammaproteobacteria</taxon>
        <taxon>Lysobacterales</taxon>
        <taxon>Lysobacteraceae</taxon>
        <taxon>Xanthomonas</taxon>
    </lineage>
</organism>
<dbReference type="AlphaFoldDB" id="A0AAQ1BXQ8"/>
<proteinExistence type="predicted"/>
<comment type="caution">
    <text evidence="1">The sequence shown here is derived from an EMBL/GenBank/DDBJ whole genome shotgun (WGS) entry which is preliminary data.</text>
</comment>
<dbReference type="EMBL" id="PUUL01000115">
    <property type="protein sequence ID" value="RXD50791.1"/>
    <property type="molecule type" value="Genomic_DNA"/>
</dbReference>
<reference evidence="1 2" key="1">
    <citation type="submission" date="2018-02" db="EMBL/GenBank/DDBJ databases">
        <title>Characterization of Xanthomonas diversity in transplant houses and field plants.</title>
        <authorList>
            <person name="Abrahamian P."/>
            <person name="Timilsina S."/>
            <person name="Minsavage G.V."/>
            <person name="Goss E.M."/>
            <person name="Jones J.B."/>
            <person name="Vallad G.E."/>
        </authorList>
    </citation>
    <scope>NUCLEOTIDE SEQUENCE [LARGE SCALE GENOMIC DNA]</scope>
    <source>
        <strain evidence="1 2">GEV2132</strain>
    </source>
</reference>
<gene>
    <name evidence="1" type="ORF">DB769_18335</name>
</gene>
<sequence>MFRSRDPTGGQRRLAVLRAADKTPALTAARAQPRFGIGMRHSYTALVGAPSTPPGERSLPLRQPLRDRSDEYHGAPGGCAFRLARAGHRRVHRRRR</sequence>
<accession>A0AAQ1BXQ8</accession>
<evidence type="ECO:0000313" key="1">
    <source>
        <dbReference type="EMBL" id="RXD50791.1"/>
    </source>
</evidence>
<name>A0AAQ1BXQ8_XANPE</name>
<evidence type="ECO:0000313" key="2">
    <source>
        <dbReference type="Proteomes" id="UP000289372"/>
    </source>
</evidence>
<dbReference type="Proteomes" id="UP000289372">
    <property type="component" value="Unassembled WGS sequence"/>
</dbReference>
<protein>
    <submittedName>
        <fullName evidence="1">Uncharacterized protein</fullName>
    </submittedName>
</protein>